<dbReference type="CDD" id="cd06225">
    <property type="entry name" value="HAMP"/>
    <property type="match status" value="1"/>
</dbReference>
<protein>
    <submittedName>
        <fullName evidence="9">Methyl-accepting chemotaxis protein</fullName>
    </submittedName>
</protein>
<reference evidence="9 10" key="1">
    <citation type="submission" date="2019-05" db="EMBL/GenBank/DDBJ databases">
        <title>Genome sequence of Cellulomonas hominis strain CS1.</title>
        <authorList>
            <person name="Belmont J."/>
            <person name="Maclea K.S."/>
        </authorList>
    </citation>
    <scope>NUCLEOTIDE SEQUENCE [LARGE SCALE GENOMIC DNA]</scope>
    <source>
        <strain evidence="9 10">CS1</strain>
    </source>
</reference>
<dbReference type="SMART" id="SM00304">
    <property type="entry name" value="HAMP"/>
    <property type="match status" value="2"/>
</dbReference>
<keyword evidence="3 5" id="KW-0807">Transducer</keyword>
<dbReference type="Proteomes" id="UP000308121">
    <property type="component" value="Unassembled WGS sequence"/>
</dbReference>
<evidence type="ECO:0000313" key="10">
    <source>
        <dbReference type="Proteomes" id="UP000308121"/>
    </source>
</evidence>
<proteinExistence type="inferred from homology"/>
<feature type="domain" description="HAMP" evidence="8">
    <location>
        <begin position="226"/>
        <end position="278"/>
    </location>
</feature>
<evidence type="ECO:0000256" key="3">
    <source>
        <dbReference type="ARBA" id="ARBA00023224"/>
    </source>
</evidence>
<dbReference type="Pfam" id="PF00015">
    <property type="entry name" value="MCPsignal"/>
    <property type="match status" value="1"/>
</dbReference>
<evidence type="ECO:0000256" key="2">
    <source>
        <dbReference type="ARBA" id="ARBA00022989"/>
    </source>
</evidence>
<feature type="transmembrane region" description="Helical" evidence="6">
    <location>
        <begin position="20"/>
        <end position="39"/>
    </location>
</feature>
<dbReference type="PROSITE" id="PS50885">
    <property type="entry name" value="HAMP"/>
    <property type="match status" value="1"/>
</dbReference>
<evidence type="ECO:0000256" key="1">
    <source>
        <dbReference type="ARBA" id="ARBA00022692"/>
    </source>
</evidence>
<name>A0A7Z8NR30_9CELL</name>
<feature type="domain" description="Methyl-accepting transducer" evidence="7">
    <location>
        <begin position="283"/>
        <end position="512"/>
    </location>
</feature>
<dbReference type="OrthoDB" id="4815758at2"/>
<evidence type="ECO:0000313" key="9">
    <source>
        <dbReference type="EMBL" id="TKR26955.1"/>
    </source>
</evidence>
<dbReference type="EMBL" id="SZYE01000010">
    <property type="protein sequence ID" value="TKR26955.1"/>
    <property type="molecule type" value="Genomic_DNA"/>
</dbReference>
<evidence type="ECO:0000256" key="5">
    <source>
        <dbReference type="PROSITE-ProRule" id="PRU00284"/>
    </source>
</evidence>
<dbReference type="InterPro" id="IPR004089">
    <property type="entry name" value="MCPsignal_dom"/>
</dbReference>
<dbReference type="Gene3D" id="1.10.287.950">
    <property type="entry name" value="Methyl-accepting chemotaxis protein"/>
    <property type="match status" value="1"/>
</dbReference>
<sequence>MSESRPRRRWFDDRSVRTRIFAIVAVLMLGLVVVTATALRGSAQVAALRERADESVRVQARVEAGRYGMLWAADYLAIMAWSSRVDGGDVAAAEDGDNMAGYQEGITQFQTNVVDLDPDQLNAAGKDAVAGINEAWQTYVDADQSIFAAWRAGRLDDGDAIWVGDRWDAYFVVSGSLDDLRTAVQAQVDDLDAQVATTEARNRWVTIGTALVALIAGGVLAWFVSGGIIRRLHAVRGALRGLAEGDLTVRVPEDSGDETGQMARALNEAAVRVSGLVQDISSTTAALTSASQELESVSEAVAAASDRASQQAGEVTYAAAGVSANVITVASGSHEMETSIREISRNATQATQVAATAVQAADRTDATVVSLADSSNEIGNVLRLITAIADQTNLLALNATIEAARAGEAGRGFSVVAGEVKELAQQTSRATEEISRRIDAIQSDSRGAADAIREIGQIVGSINDYQMTIASAVEEQTATTNESGRNITEAANGSEQIAAHISGVAQSTSEVASGIAQARERIQGLAAMAQDLSSQVARFRC</sequence>
<gene>
    <name evidence="9" type="ORF">FA014_02850</name>
</gene>
<dbReference type="SUPFAM" id="SSF58104">
    <property type="entry name" value="Methyl-accepting chemotaxis protein (MCP) signaling domain"/>
    <property type="match status" value="1"/>
</dbReference>
<evidence type="ECO:0000259" key="8">
    <source>
        <dbReference type="PROSITE" id="PS50885"/>
    </source>
</evidence>
<dbReference type="SMART" id="SM00283">
    <property type="entry name" value="MA"/>
    <property type="match status" value="1"/>
</dbReference>
<keyword evidence="6" id="KW-0472">Membrane</keyword>
<dbReference type="PROSITE" id="PS50111">
    <property type="entry name" value="CHEMOTAXIS_TRANSDUC_2"/>
    <property type="match status" value="1"/>
</dbReference>
<dbReference type="PANTHER" id="PTHR32089">
    <property type="entry name" value="METHYL-ACCEPTING CHEMOTAXIS PROTEIN MCPB"/>
    <property type="match status" value="1"/>
</dbReference>
<dbReference type="PANTHER" id="PTHR32089:SF112">
    <property type="entry name" value="LYSOZYME-LIKE PROTEIN-RELATED"/>
    <property type="match status" value="1"/>
</dbReference>
<keyword evidence="1 6" id="KW-0812">Transmembrane</keyword>
<dbReference type="GO" id="GO:0016020">
    <property type="term" value="C:membrane"/>
    <property type="evidence" value="ECO:0007669"/>
    <property type="project" value="InterPro"/>
</dbReference>
<dbReference type="GO" id="GO:0007165">
    <property type="term" value="P:signal transduction"/>
    <property type="evidence" value="ECO:0007669"/>
    <property type="project" value="UniProtKB-KW"/>
</dbReference>
<dbReference type="AlphaFoldDB" id="A0A7Z8NR30"/>
<evidence type="ECO:0000256" key="6">
    <source>
        <dbReference type="SAM" id="Phobius"/>
    </source>
</evidence>
<dbReference type="Pfam" id="PF00672">
    <property type="entry name" value="HAMP"/>
    <property type="match status" value="1"/>
</dbReference>
<organism evidence="9 10">
    <name type="scientific">Cellulomonas hominis</name>
    <dbReference type="NCBI Taxonomy" id="156981"/>
    <lineage>
        <taxon>Bacteria</taxon>
        <taxon>Bacillati</taxon>
        <taxon>Actinomycetota</taxon>
        <taxon>Actinomycetes</taxon>
        <taxon>Micrococcales</taxon>
        <taxon>Cellulomonadaceae</taxon>
        <taxon>Cellulomonas</taxon>
    </lineage>
</organism>
<dbReference type="InterPro" id="IPR003660">
    <property type="entry name" value="HAMP_dom"/>
</dbReference>
<evidence type="ECO:0000256" key="4">
    <source>
        <dbReference type="ARBA" id="ARBA00029447"/>
    </source>
</evidence>
<dbReference type="RefSeq" id="WP_154728205.1">
    <property type="nucleotide sequence ID" value="NZ_SZYE01000010.1"/>
</dbReference>
<feature type="transmembrane region" description="Helical" evidence="6">
    <location>
        <begin position="204"/>
        <end position="224"/>
    </location>
</feature>
<evidence type="ECO:0000259" key="7">
    <source>
        <dbReference type="PROSITE" id="PS50111"/>
    </source>
</evidence>
<accession>A0A7Z8NR30</accession>
<comment type="similarity">
    <text evidence="4">Belongs to the methyl-accepting chemotaxis (MCP) protein family.</text>
</comment>
<comment type="caution">
    <text evidence="9">The sequence shown here is derived from an EMBL/GenBank/DDBJ whole genome shotgun (WGS) entry which is preliminary data.</text>
</comment>
<keyword evidence="2 6" id="KW-1133">Transmembrane helix</keyword>